<evidence type="ECO:0000256" key="2">
    <source>
        <dbReference type="ARBA" id="ARBA00022475"/>
    </source>
</evidence>
<dbReference type="Gene3D" id="1.20.1640.10">
    <property type="entry name" value="Multidrug efflux transporter AcrB transmembrane domain"/>
    <property type="match status" value="2"/>
</dbReference>
<feature type="transmembrane region" description="Helical" evidence="7">
    <location>
        <begin position="680"/>
        <end position="702"/>
    </location>
</feature>
<name>A0A4R6S3T1_9MICO</name>
<feature type="transmembrane region" description="Helical" evidence="7">
    <location>
        <begin position="570"/>
        <end position="590"/>
    </location>
</feature>
<feature type="region of interest" description="Disordered" evidence="6">
    <location>
        <begin position="942"/>
        <end position="966"/>
    </location>
</feature>
<accession>A0A4R6S3T1</accession>
<feature type="transmembrane region" description="Helical" evidence="7">
    <location>
        <begin position="235"/>
        <end position="255"/>
    </location>
</feature>
<dbReference type="InterPro" id="IPR050545">
    <property type="entry name" value="Mycobact_MmpL"/>
</dbReference>
<dbReference type="PANTHER" id="PTHR33406:SF13">
    <property type="entry name" value="MEMBRANE PROTEIN YDFJ"/>
    <property type="match status" value="1"/>
</dbReference>
<dbReference type="Proteomes" id="UP000295601">
    <property type="component" value="Unassembled WGS sequence"/>
</dbReference>
<dbReference type="AlphaFoldDB" id="A0A4R6S3T1"/>
<dbReference type="RefSeq" id="WP_133616398.1">
    <property type="nucleotide sequence ID" value="NZ_SNYA01000003.1"/>
</dbReference>
<evidence type="ECO:0000256" key="1">
    <source>
        <dbReference type="ARBA" id="ARBA00004651"/>
    </source>
</evidence>
<keyword evidence="3 7" id="KW-0812">Transmembrane</keyword>
<dbReference type="GO" id="GO:0005886">
    <property type="term" value="C:plasma membrane"/>
    <property type="evidence" value="ECO:0007669"/>
    <property type="project" value="UniProtKB-SubCell"/>
</dbReference>
<evidence type="ECO:0000256" key="4">
    <source>
        <dbReference type="ARBA" id="ARBA00022989"/>
    </source>
</evidence>
<feature type="region of interest" description="Disordered" evidence="6">
    <location>
        <begin position="362"/>
        <end position="396"/>
    </location>
</feature>
<dbReference type="PRINTS" id="PR00702">
    <property type="entry name" value="ACRIFLAVINRP"/>
</dbReference>
<protein>
    <submittedName>
        <fullName evidence="9">RND superfamily putative drug exporter</fullName>
    </submittedName>
</protein>
<keyword evidence="5 7" id="KW-0472">Membrane</keyword>
<dbReference type="PROSITE" id="PS50156">
    <property type="entry name" value="SSD"/>
    <property type="match status" value="1"/>
</dbReference>
<feature type="transmembrane region" description="Helical" evidence="7">
    <location>
        <begin position="18"/>
        <end position="37"/>
    </location>
</feature>
<dbReference type="InterPro" id="IPR004869">
    <property type="entry name" value="MMPL_dom"/>
</dbReference>
<evidence type="ECO:0000256" key="7">
    <source>
        <dbReference type="SAM" id="Phobius"/>
    </source>
</evidence>
<dbReference type="Pfam" id="PF03176">
    <property type="entry name" value="MMPL"/>
    <property type="match status" value="2"/>
</dbReference>
<feature type="transmembrane region" description="Helical" evidence="7">
    <location>
        <begin position="635"/>
        <end position="659"/>
    </location>
</feature>
<evidence type="ECO:0000256" key="5">
    <source>
        <dbReference type="ARBA" id="ARBA00023136"/>
    </source>
</evidence>
<proteinExistence type="predicted"/>
<evidence type="ECO:0000256" key="3">
    <source>
        <dbReference type="ARBA" id="ARBA00022692"/>
    </source>
</evidence>
<feature type="transmembrane region" description="Helical" evidence="7">
    <location>
        <begin position="176"/>
        <end position="196"/>
    </location>
</feature>
<evidence type="ECO:0000259" key="8">
    <source>
        <dbReference type="PROSITE" id="PS50156"/>
    </source>
</evidence>
<dbReference type="EMBL" id="SNYA01000003">
    <property type="protein sequence ID" value="TDP93355.1"/>
    <property type="molecule type" value="Genomic_DNA"/>
</dbReference>
<keyword evidence="10" id="KW-1185">Reference proteome</keyword>
<dbReference type="PANTHER" id="PTHR33406">
    <property type="entry name" value="MEMBRANE PROTEIN MJ1562-RELATED"/>
    <property type="match status" value="1"/>
</dbReference>
<feature type="domain" description="SSD" evidence="8">
    <location>
        <begin position="186"/>
        <end position="333"/>
    </location>
</feature>
<comment type="subcellular location">
    <subcellularLocation>
        <location evidence="1">Cell membrane</location>
        <topology evidence="1">Multi-pass membrane protein</topology>
    </subcellularLocation>
</comment>
<dbReference type="OrthoDB" id="7051771at2"/>
<gene>
    <name evidence="9" type="ORF">EDF62_1334</name>
</gene>
<dbReference type="SUPFAM" id="SSF82866">
    <property type="entry name" value="Multidrug efflux transporter AcrB transmembrane domain"/>
    <property type="match status" value="2"/>
</dbReference>
<dbReference type="GO" id="GO:0022857">
    <property type="term" value="F:transmembrane transporter activity"/>
    <property type="evidence" value="ECO:0007669"/>
    <property type="project" value="InterPro"/>
</dbReference>
<feature type="transmembrane region" description="Helical" evidence="7">
    <location>
        <begin position="282"/>
        <end position="305"/>
    </location>
</feature>
<feature type="transmembrane region" description="Helical" evidence="7">
    <location>
        <begin position="602"/>
        <end position="623"/>
    </location>
</feature>
<feature type="transmembrane region" description="Helical" evidence="7">
    <location>
        <begin position="311"/>
        <end position="334"/>
    </location>
</feature>
<reference evidence="9 10" key="1">
    <citation type="submission" date="2019-03" db="EMBL/GenBank/DDBJ databases">
        <title>Genomic analyses of the natural microbiome of Caenorhabditis elegans.</title>
        <authorList>
            <person name="Samuel B."/>
        </authorList>
    </citation>
    <scope>NUCLEOTIDE SEQUENCE [LARGE SCALE GENOMIC DNA]</scope>
    <source>
        <strain evidence="9 10">JUb18</strain>
    </source>
</reference>
<feature type="transmembrane region" description="Helical" evidence="7">
    <location>
        <begin position="208"/>
        <end position="229"/>
    </location>
</feature>
<evidence type="ECO:0000313" key="9">
    <source>
        <dbReference type="EMBL" id="TDP93355.1"/>
    </source>
</evidence>
<feature type="transmembrane region" description="Helical" evidence="7">
    <location>
        <begin position="714"/>
        <end position="739"/>
    </location>
</feature>
<sequence>MSTLLYAIGRWATGARKLVLILWIALLAVLGIGAGLFSQGANAPISIPGTESQEAIDTLGRTFPEVSGTSATIIVVAPEGERVDAAPFTQEIVAAAEELADLPQVNAVSYPFADQGATGLSDDGRAALLTVQIDATQSDTPAETSDGITRVSAELQDALPAGSETSYGGDLFSVSIPGFTITEALGVVIAFIVLLFTLGSLLAAGMPLLIAILGVGVTIAGLFVTTAFADMTSTTPMLALMLGLAVGIDYTLFIVSRHQEQLRAGLGVNESIARATATSGSAVVFAGLTVIIALLGLAVAGIPFLTALGVAAAAGVGIAVLIGITLTPAVLAMAGVKILPKKQRAAYLAATGQALEFTEAEATAGPDSADHPALTDSRQAAKPAKATAPAPAAAGPSRADRFFGGWVRLATAKPIVTILVVLIGLGAAALPAMSLRLALPGAETLEETNPARVTYELTGEHFGEGANGPLILTGSIITSEDPLGLMEDLADEVRALPGVADVPLATPNQNADTGIIQVVPEDGPQSESTEKLVAEIRSHHDEWEQKYGVSLAVTGFTAVGIDVSHLLGEALLPFGILVVGLSLILLAMVFRSVWVPIKATLGYLLSVGAAFGAVVAVFQWGWLGDLLNVHSAGPVLSFMPIILMGVLFGLAMDYEVFLVARIREEYVHGANAQDAIRRGFVGSAKVVTAAALIMFAVFAAFVPEGDPSIKVIALGLAVGVFVDAFIVRMTLVPAVLALLGDRAWWMPRWLAKVLPSFDVEGEGLARELAYAEWPADQPTAVIASERAQIGATAKLPELRVAPGDVLVLDPRDPVSLPLAEAVVGRAPVTRGSVKVAGLLLPERASSLRARSAWATPESLREALGERPSVLVLDLRAAAERPLPLALVDAMRSGLAARTVETSRSAAPELTLVVLGERELAQRILPGDTRFVMPASAAASVVDPASDHGPARAHSLPAASIHEGGAR</sequence>
<evidence type="ECO:0000313" key="10">
    <source>
        <dbReference type="Proteomes" id="UP000295601"/>
    </source>
</evidence>
<keyword evidence="4 7" id="KW-1133">Transmembrane helix</keyword>
<feature type="transmembrane region" description="Helical" evidence="7">
    <location>
        <begin position="415"/>
        <end position="439"/>
    </location>
</feature>
<dbReference type="InterPro" id="IPR000731">
    <property type="entry name" value="SSD"/>
</dbReference>
<keyword evidence="2" id="KW-1003">Cell membrane</keyword>
<organism evidence="9 10">
    <name type="scientific">Leucobacter luti</name>
    <dbReference type="NCBI Taxonomy" id="340320"/>
    <lineage>
        <taxon>Bacteria</taxon>
        <taxon>Bacillati</taxon>
        <taxon>Actinomycetota</taxon>
        <taxon>Actinomycetes</taxon>
        <taxon>Micrococcales</taxon>
        <taxon>Microbacteriaceae</taxon>
        <taxon>Leucobacter</taxon>
    </lineage>
</organism>
<dbReference type="InterPro" id="IPR001036">
    <property type="entry name" value="Acrflvin-R"/>
</dbReference>
<evidence type="ECO:0000256" key="6">
    <source>
        <dbReference type="SAM" id="MobiDB-lite"/>
    </source>
</evidence>
<feature type="compositionally biased region" description="Low complexity" evidence="6">
    <location>
        <begin position="380"/>
        <end position="394"/>
    </location>
</feature>
<comment type="caution">
    <text evidence="9">The sequence shown here is derived from an EMBL/GenBank/DDBJ whole genome shotgun (WGS) entry which is preliminary data.</text>
</comment>